<protein>
    <submittedName>
        <fullName evidence="2">Uncharacterized protein</fullName>
    </submittedName>
</protein>
<keyword evidence="3" id="KW-1185">Reference proteome</keyword>
<evidence type="ECO:0000313" key="3">
    <source>
        <dbReference type="Proteomes" id="UP000186817"/>
    </source>
</evidence>
<organism evidence="2 3">
    <name type="scientific">Symbiodinium microadriaticum</name>
    <name type="common">Dinoflagellate</name>
    <name type="synonym">Zooxanthella microadriatica</name>
    <dbReference type="NCBI Taxonomy" id="2951"/>
    <lineage>
        <taxon>Eukaryota</taxon>
        <taxon>Sar</taxon>
        <taxon>Alveolata</taxon>
        <taxon>Dinophyceae</taxon>
        <taxon>Suessiales</taxon>
        <taxon>Symbiodiniaceae</taxon>
        <taxon>Symbiodinium</taxon>
    </lineage>
</organism>
<comment type="caution">
    <text evidence="2">The sequence shown here is derived from an EMBL/GenBank/DDBJ whole genome shotgun (WGS) entry which is preliminary data.</text>
</comment>
<feature type="region of interest" description="Disordered" evidence="1">
    <location>
        <begin position="1"/>
        <end position="26"/>
    </location>
</feature>
<dbReference type="AlphaFoldDB" id="A0A1Q9E4Z6"/>
<sequence length="242" mass="26816">MFQRKGVGFNRPNETAQRSAAQHEAGPRCLRPQLRVLEVLSSASMGVSHFTIRVAGVAYREVMSPGLKTSLHGRGLMTQAQTVQDPLAKGSWFSASRTQLAHAVVQQANNKRGSKKCRVLMLTQAQTVQDPLAKGRTASPATILQVCFEKLEGFKHRLNYDVRGACHLHSQVADVVRSLAAGHLTSTRLVQWITLVCWTYQWKLGFEAKFEVASATSSKEEIWNLFFSATEPVLECLFLFAG</sequence>
<dbReference type="Proteomes" id="UP000186817">
    <property type="component" value="Unassembled WGS sequence"/>
</dbReference>
<evidence type="ECO:0000256" key="1">
    <source>
        <dbReference type="SAM" id="MobiDB-lite"/>
    </source>
</evidence>
<evidence type="ECO:0000313" key="2">
    <source>
        <dbReference type="EMBL" id="OLQ02473.1"/>
    </source>
</evidence>
<gene>
    <name evidence="2" type="ORF">AK812_SmicGene14681</name>
</gene>
<proteinExistence type="predicted"/>
<reference evidence="2 3" key="1">
    <citation type="submission" date="2016-02" db="EMBL/GenBank/DDBJ databases">
        <title>Genome analysis of coral dinoflagellate symbionts highlights evolutionary adaptations to a symbiotic lifestyle.</title>
        <authorList>
            <person name="Aranda M."/>
            <person name="Li Y."/>
            <person name="Liew Y.J."/>
            <person name="Baumgarten S."/>
            <person name="Simakov O."/>
            <person name="Wilson M."/>
            <person name="Piel J."/>
            <person name="Ashoor H."/>
            <person name="Bougouffa S."/>
            <person name="Bajic V.B."/>
            <person name="Ryu T."/>
            <person name="Ravasi T."/>
            <person name="Bayer T."/>
            <person name="Micklem G."/>
            <person name="Kim H."/>
            <person name="Bhak J."/>
            <person name="Lajeunesse T.C."/>
            <person name="Voolstra C.R."/>
        </authorList>
    </citation>
    <scope>NUCLEOTIDE SEQUENCE [LARGE SCALE GENOMIC DNA]</scope>
    <source>
        <strain evidence="2 3">CCMP2467</strain>
    </source>
</reference>
<dbReference type="EMBL" id="LSRX01000263">
    <property type="protein sequence ID" value="OLQ02473.1"/>
    <property type="molecule type" value="Genomic_DNA"/>
</dbReference>
<name>A0A1Q9E4Z6_SYMMI</name>
<accession>A0A1Q9E4Z6</accession>